<sequence>MILPHYPLPNKSSVFCQYLAVSSNIISTCLCCYDLPPASVHPCTTASPTFCKTVSPAPGNKTSVRL</sequence>
<dbReference type="AlphaFoldDB" id="A0A9W7WRX0"/>
<dbReference type="EMBL" id="JAFHDT010000008">
    <property type="protein sequence ID" value="KAI7807153.1"/>
    <property type="molecule type" value="Genomic_DNA"/>
</dbReference>
<evidence type="ECO:0000313" key="1">
    <source>
        <dbReference type="EMBL" id="KAI7807153.1"/>
    </source>
</evidence>
<gene>
    <name evidence="1" type="ORF">IRJ41_022761</name>
</gene>
<comment type="caution">
    <text evidence="1">The sequence shown here is derived from an EMBL/GenBank/DDBJ whole genome shotgun (WGS) entry which is preliminary data.</text>
</comment>
<keyword evidence="2" id="KW-1185">Reference proteome</keyword>
<proteinExistence type="predicted"/>
<protein>
    <submittedName>
        <fullName evidence="1">Uncharacterized protein</fullName>
    </submittedName>
</protein>
<name>A0A9W7WRX0_TRIRA</name>
<reference evidence="1" key="1">
    <citation type="submission" date="2021-02" db="EMBL/GenBank/DDBJ databases">
        <title>Comparative genomics reveals that relaxation of natural selection precedes convergent phenotypic evolution of cavefish.</title>
        <authorList>
            <person name="Peng Z."/>
        </authorList>
    </citation>
    <scope>NUCLEOTIDE SEQUENCE</scope>
    <source>
        <tissue evidence="1">Muscle</tissue>
    </source>
</reference>
<organism evidence="1 2">
    <name type="scientific">Triplophysa rosa</name>
    <name type="common">Cave loach</name>
    <dbReference type="NCBI Taxonomy" id="992332"/>
    <lineage>
        <taxon>Eukaryota</taxon>
        <taxon>Metazoa</taxon>
        <taxon>Chordata</taxon>
        <taxon>Craniata</taxon>
        <taxon>Vertebrata</taxon>
        <taxon>Euteleostomi</taxon>
        <taxon>Actinopterygii</taxon>
        <taxon>Neopterygii</taxon>
        <taxon>Teleostei</taxon>
        <taxon>Ostariophysi</taxon>
        <taxon>Cypriniformes</taxon>
        <taxon>Nemacheilidae</taxon>
        <taxon>Triplophysa</taxon>
    </lineage>
</organism>
<evidence type="ECO:0000313" key="2">
    <source>
        <dbReference type="Proteomes" id="UP001059041"/>
    </source>
</evidence>
<dbReference type="Proteomes" id="UP001059041">
    <property type="component" value="Linkage Group LG8"/>
</dbReference>
<accession>A0A9W7WRX0</accession>